<evidence type="ECO:0000313" key="3">
    <source>
        <dbReference type="EMBL" id="NEU74403.1"/>
    </source>
</evidence>
<organism evidence="3 4">
    <name type="scientific">Hassallia byssoidea VB512170</name>
    <dbReference type="NCBI Taxonomy" id="1304833"/>
    <lineage>
        <taxon>Bacteria</taxon>
        <taxon>Bacillati</taxon>
        <taxon>Cyanobacteriota</taxon>
        <taxon>Cyanophyceae</taxon>
        <taxon>Nostocales</taxon>
        <taxon>Tolypothrichaceae</taxon>
        <taxon>Hassallia</taxon>
    </lineage>
</organism>
<comment type="caution">
    <text evidence="3">The sequence shown here is derived from an EMBL/GenBank/DDBJ whole genome shotgun (WGS) entry which is preliminary data.</text>
</comment>
<dbReference type="InterPro" id="IPR036514">
    <property type="entry name" value="SGNH_hydro_sf"/>
</dbReference>
<dbReference type="SUPFAM" id="SSF52266">
    <property type="entry name" value="SGNH hydrolase"/>
    <property type="match status" value="1"/>
</dbReference>
<accession>A0A846HBH2</accession>
<dbReference type="Pfam" id="PF00657">
    <property type="entry name" value="Lipase_GDSL"/>
    <property type="match status" value="1"/>
</dbReference>
<keyword evidence="1" id="KW-0378">Hydrolase</keyword>
<sequence length="354" mass="37732">MKKELVATGFIVFCFTLPQRAIAAKFDALYVFGDSLSDTGNTFAATRGTIPVPRVNNSNRPAYVDGRFSNGKIWVDYFGSQINQPGLTPTPFVTLLANPNTIPTDGVNFAVGGAQTGEVSDFPGFQDNIPGVLGQVGLLRQNLPVDPNALYSVFGGANDYFNGNTNVNQVVQNLTDSIGSLAQGGAKNFLVFNLPNLGESPFGKRSGFSDQLNELTQAHNRQLASAINSLRTSNPDLNIYSVDINTLFNTIRATPAKFGFKDVTNPCVTGNFQQVTNICDKPDDFLFFDSVHPSSRTHNLIAQAALAAVNGKTIPEPSAALGMLALGALGAAGVLKQKVTSANRVVEAEPSKIR</sequence>
<dbReference type="PANTHER" id="PTHR45648">
    <property type="entry name" value="GDSL LIPASE/ACYLHYDROLASE FAMILY PROTEIN (AFU_ORTHOLOGUE AFUA_4G14700)"/>
    <property type="match status" value="1"/>
</dbReference>
<dbReference type="Gene3D" id="3.40.50.1110">
    <property type="entry name" value="SGNH hydrolase"/>
    <property type="match status" value="1"/>
</dbReference>
<feature type="domain" description="Ice-binding protein C-terminal" evidence="2">
    <location>
        <begin position="313"/>
        <end position="333"/>
    </location>
</feature>
<dbReference type="InterPro" id="IPR013424">
    <property type="entry name" value="Ice-binding_C"/>
</dbReference>
<dbReference type="PROSITE" id="PS01098">
    <property type="entry name" value="LIPASE_GDSL_SER"/>
    <property type="match status" value="1"/>
</dbReference>
<dbReference type="InterPro" id="IPR051058">
    <property type="entry name" value="GDSL_Est/Lipase"/>
</dbReference>
<protein>
    <submittedName>
        <fullName evidence="3">PEP-CTERM domain protein</fullName>
    </submittedName>
</protein>
<dbReference type="RefSeq" id="WP_039742348.1">
    <property type="nucleotide sequence ID" value="NZ_JTCM02000041.1"/>
</dbReference>
<dbReference type="Proteomes" id="UP000031549">
    <property type="component" value="Unassembled WGS sequence"/>
</dbReference>
<evidence type="ECO:0000256" key="1">
    <source>
        <dbReference type="ARBA" id="ARBA00022801"/>
    </source>
</evidence>
<name>A0A846HBH2_9CYAN</name>
<dbReference type="CDD" id="cd01846">
    <property type="entry name" value="fatty_acyltransferase_like"/>
    <property type="match status" value="1"/>
</dbReference>
<dbReference type="AlphaFoldDB" id="A0A846HBH2"/>
<dbReference type="GO" id="GO:0006629">
    <property type="term" value="P:lipid metabolic process"/>
    <property type="evidence" value="ECO:0007669"/>
    <property type="project" value="InterPro"/>
</dbReference>
<dbReference type="InterPro" id="IPR001087">
    <property type="entry name" value="GDSL"/>
</dbReference>
<dbReference type="GO" id="GO:0016298">
    <property type="term" value="F:lipase activity"/>
    <property type="evidence" value="ECO:0007669"/>
    <property type="project" value="InterPro"/>
</dbReference>
<keyword evidence="4" id="KW-1185">Reference proteome</keyword>
<dbReference type="EMBL" id="JTCM02000041">
    <property type="protein sequence ID" value="NEU74403.1"/>
    <property type="molecule type" value="Genomic_DNA"/>
</dbReference>
<dbReference type="Pfam" id="PF07589">
    <property type="entry name" value="PEP-CTERM"/>
    <property type="match status" value="1"/>
</dbReference>
<dbReference type="InterPro" id="IPR008265">
    <property type="entry name" value="Lipase_GDSL_AS"/>
</dbReference>
<evidence type="ECO:0000259" key="2">
    <source>
        <dbReference type="Pfam" id="PF07589"/>
    </source>
</evidence>
<reference evidence="3 4" key="1">
    <citation type="journal article" date="2015" name="Genome Announc.">
        <title>Draft Genome Sequence of Cyanobacterium Hassallia byssoidea Strain VB512170, Isolated from Monuments in India.</title>
        <authorList>
            <person name="Singh D."/>
            <person name="Chandrababunaidu M.M."/>
            <person name="Panda A."/>
            <person name="Sen D."/>
            <person name="Bhattacharyya S."/>
            <person name="Adhikary S.P."/>
            <person name="Tripathy S."/>
        </authorList>
    </citation>
    <scope>NUCLEOTIDE SEQUENCE [LARGE SCALE GENOMIC DNA]</scope>
    <source>
        <strain evidence="3 4">VB512170</strain>
    </source>
</reference>
<gene>
    <name evidence="3" type="ORF">PI95_018010</name>
</gene>
<proteinExistence type="predicted"/>
<dbReference type="PANTHER" id="PTHR45648:SF22">
    <property type="entry name" value="GDSL LIPASE_ACYLHYDROLASE FAMILY PROTEIN (AFU_ORTHOLOGUE AFUA_4G14700)"/>
    <property type="match status" value="1"/>
</dbReference>
<evidence type="ECO:0000313" key="4">
    <source>
        <dbReference type="Proteomes" id="UP000031549"/>
    </source>
</evidence>